<feature type="compositionally biased region" description="Polar residues" evidence="1">
    <location>
        <begin position="171"/>
        <end position="185"/>
    </location>
</feature>
<proteinExistence type="predicted"/>
<dbReference type="Proteomes" id="UP000619265">
    <property type="component" value="Unassembled WGS sequence"/>
</dbReference>
<evidence type="ECO:0000313" key="3">
    <source>
        <dbReference type="Proteomes" id="UP000619265"/>
    </source>
</evidence>
<reference evidence="2" key="1">
    <citation type="submission" date="2015-10" db="EMBL/GenBank/DDBJ databases">
        <authorList>
            <person name="Martinez-Garcia P.J."/>
            <person name="Crepeau M.W."/>
            <person name="Puiu D."/>
            <person name="Gonzalez-Ibeas D."/>
            <person name="Whalen J."/>
            <person name="Stevens K."/>
            <person name="Paul R."/>
            <person name="Butterfield T."/>
            <person name="Britton M."/>
            <person name="Reagan R."/>
            <person name="Chakraborty S."/>
            <person name="Walawage S.L."/>
            <person name="Vasquez-Gross H.A."/>
            <person name="Cardeno C."/>
            <person name="Famula R."/>
            <person name="Pratt K."/>
            <person name="Kuruganti S."/>
            <person name="Aradhya M.K."/>
            <person name="Leslie C.A."/>
            <person name="Dandekar A.M."/>
            <person name="Salzberg S.L."/>
            <person name="Wegrzyn J.L."/>
            <person name="Langley C.H."/>
            <person name="Neale D.B."/>
        </authorList>
    </citation>
    <scope>NUCLEOTIDE SEQUENCE</scope>
    <source>
        <tissue evidence="2">Leaves</tissue>
    </source>
</reference>
<dbReference type="PANTHER" id="PTHR33144">
    <property type="entry name" value="OS10G0409366 PROTEIN-RELATED"/>
    <property type="match status" value="1"/>
</dbReference>
<protein>
    <submittedName>
        <fullName evidence="2">Uncharacterized protein</fullName>
    </submittedName>
</protein>
<comment type="caution">
    <text evidence="2">The sequence shown here is derived from an EMBL/GenBank/DDBJ whole genome shotgun (WGS) entry which is preliminary data.</text>
</comment>
<dbReference type="PANTHER" id="PTHR33144:SF48">
    <property type="entry name" value="PLANT TRANSPOSASE (PTTA_EN_SPM FAMILY)"/>
    <property type="match status" value="1"/>
</dbReference>
<accession>A0A833X0L4</accession>
<dbReference type="Pfam" id="PF03004">
    <property type="entry name" value="Transposase_24"/>
    <property type="match status" value="1"/>
</dbReference>
<dbReference type="AlphaFoldDB" id="A0A833X0L4"/>
<name>A0A833X0L4_JUGRE</name>
<sequence length="218" mass="24784">MVDLSQLAELANLWFDPEYKSKCNKNKECRKKQLVVHSGGSKSYARYAHDAQKSTGTLPNRAQLFVTTHKRKDGTHYNDETRKKVQKSTGTLPNRAQLFVTTHKRKDGTHYNDETRKKVVEMEELLTQDTTSIEMGSGGTMTWASDDIYSKVMGPERPGRVRGLGFGPTPKRQTCQHSLPTSTQEDGALKEELDKMRNELTELRNLVNTFVHAQDKIK</sequence>
<evidence type="ECO:0000313" key="2">
    <source>
        <dbReference type="EMBL" id="KAF5454657.1"/>
    </source>
</evidence>
<dbReference type="EMBL" id="LIHL02000011">
    <property type="protein sequence ID" value="KAF5454657.1"/>
    <property type="molecule type" value="Genomic_DNA"/>
</dbReference>
<evidence type="ECO:0000256" key="1">
    <source>
        <dbReference type="SAM" id="MobiDB-lite"/>
    </source>
</evidence>
<reference evidence="2" key="2">
    <citation type="submission" date="2020-03" db="EMBL/GenBank/DDBJ databases">
        <title>Walnut 2.0.</title>
        <authorList>
            <person name="Marrano A."/>
            <person name="Britton M."/>
            <person name="Zimin A.V."/>
            <person name="Zaini P.A."/>
            <person name="Workman R."/>
            <person name="Puiu D."/>
            <person name="Bianco L."/>
            <person name="Allen B.J."/>
            <person name="Troggio M."/>
            <person name="Leslie C.A."/>
            <person name="Timp W."/>
            <person name="Dendekar A."/>
            <person name="Salzberg S.L."/>
            <person name="Neale D.B."/>
        </authorList>
    </citation>
    <scope>NUCLEOTIDE SEQUENCE</scope>
    <source>
        <tissue evidence="2">Leaves</tissue>
    </source>
</reference>
<gene>
    <name evidence="2" type="ORF">F2P56_024305</name>
</gene>
<organism evidence="2 3">
    <name type="scientific">Juglans regia</name>
    <name type="common">English walnut</name>
    <dbReference type="NCBI Taxonomy" id="51240"/>
    <lineage>
        <taxon>Eukaryota</taxon>
        <taxon>Viridiplantae</taxon>
        <taxon>Streptophyta</taxon>
        <taxon>Embryophyta</taxon>
        <taxon>Tracheophyta</taxon>
        <taxon>Spermatophyta</taxon>
        <taxon>Magnoliopsida</taxon>
        <taxon>eudicotyledons</taxon>
        <taxon>Gunneridae</taxon>
        <taxon>Pentapetalae</taxon>
        <taxon>rosids</taxon>
        <taxon>fabids</taxon>
        <taxon>Fagales</taxon>
        <taxon>Juglandaceae</taxon>
        <taxon>Juglans</taxon>
    </lineage>
</organism>
<dbReference type="Gramene" id="Jr11_08900_p1">
    <property type="protein sequence ID" value="cds.Jr11_08900_p1"/>
    <property type="gene ID" value="Jr11_08900"/>
</dbReference>
<dbReference type="InterPro" id="IPR004252">
    <property type="entry name" value="Probable_transposase_24"/>
</dbReference>
<feature type="region of interest" description="Disordered" evidence="1">
    <location>
        <begin position="160"/>
        <end position="186"/>
    </location>
</feature>